<protein>
    <submittedName>
        <fullName evidence="1">SV_SVC-Lyc-1</fullName>
    </submittedName>
</protein>
<sequence>MYEACVSHFEADLRLNTTDQCLINNTVRLVCRLCEKTPHHHNSTYNYCCYDYLQTYSFCEAYDTFEYPRE</sequence>
<evidence type="ECO:0000313" key="1">
    <source>
        <dbReference type="EMBL" id="JAA98098.1"/>
    </source>
</evidence>
<name>T1E6Y6_9SCOR</name>
<accession>T1E6Y6</accession>
<dbReference type="EMBL" id="GALL01000028">
    <property type="protein sequence ID" value="JAA98098.1"/>
    <property type="molecule type" value="mRNA"/>
</dbReference>
<organism evidence="1">
    <name type="scientific">Lychas buchari</name>
    <dbReference type="NCBI Taxonomy" id="1330406"/>
    <lineage>
        <taxon>Eukaryota</taxon>
        <taxon>Metazoa</taxon>
        <taxon>Ecdysozoa</taxon>
        <taxon>Arthropoda</taxon>
        <taxon>Chelicerata</taxon>
        <taxon>Arachnida</taxon>
        <taxon>Scorpiones</taxon>
        <taxon>Buthida</taxon>
        <taxon>Buthoidea</taxon>
        <taxon>Buthidae</taxon>
        <taxon>Lychas</taxon>
    </lineage>
</organism>
<reference evidence="1" key="1">
    <citation type="journal article" date="2013" name="Toxins">
        <title>Evolution stings: the origin and diversification of scorpion toxin peptide scaffolds.</title>
        <authorList>
            <person name="Sunagar K."/>
            <person name="Undheim E.A."/>
            <person name="Chan A.H."/>
            <person name="Koludarov I."/>
            <person name="Munoz-Gomez S.A."/>
            <person name="Antunes A."/>
            <person name="Fry B.G."/>
        </authorList>
    </citation>
    <scope>NUCLEOTIDE SEQUENCE</scope>
    <source>
        <tissue evidence="1">Telson venom gland</tissue>
    </source>
</reference>
<proteinExistence type="evidence at transcript level"/>
<dbReference type="AlphaFoldDB" id="T1E6Y6"/>